<reference evidence="1" key="1">
    <citation type="submission" date="2018-05" db="EMBL/GenBank/DDBJ databases">
        <authorList>
            <person name="Lanie J.A."/>
            <person name="Ng W.-L."/>
            <person name="Kazmierczak K.M."/>
            <person name="Andrzejewski T.M."/>
            <person name="Davidsen T.M."/>
            <person name="Wayne K.J."/>
            <person name="Tettelin H."/>
            <person name="Glass J.I."/>
            <person name="Rusch D."/>
            <person name="Podicherti R."/>
            <person name="Tsui H.-C.T."/>
            <person name="Winkler M.E."/>
        </authorList>
    </citation>
    <scope>NUCLEOTIDE SEQUENCE</scope>
</reference>
<dbReference type="EMBL" id="UINC01057546">
    <property type="protein sequence ID" value="SVB78820.1"/>
    <property type="molecule type" value="Genomic_DNA"/>
</dbReference>
<accession>A0A382GUR2</accession>
<dbReference type="InterPro" id="IPR019546">
    <property type="entry name" value="TAT_signal_bac_arc"/>
</dbReference>
<dbReference type="NCBIfam" id="TIGR01409">
    <property type="entry name" value="TAT_signal_seq"/>
    <property type="match status" value="1"/>
</dbReference>
<evidence type="ECO:0008006" key="2">
    <source>
        <dbReference type="Google" id="ProtNLM"/>
    </source>
</evidence>
<proteinExistence type="predicted"/>
<protein>
    <recommendedName>
        <fullName evidence="2">Twin-arginine translocation signal domain-containing protein</fullName>
    </recommendedName>
</protein>
<dbReference type="InterPro" id="IPR006311">
    <property type="entry name" value="TAT_signal"/>
</dbReference>
<sequence>MNRRQFLHTTSLATAGAVASFPERAQAQTI</sequence>
<gene>
    <name evidence="1" type="ORF">METZ01_LOCUS231674</name>
</gene>
<organism evidence="1">
    <name type="scientific">marine metagenome</name>
    <dbReference type="NCBI Taxonomy" id="408172"/>
    <lineage>
        <taxon>unclassified sequences</taxon>
        <taxon>metagenomes</taxon>
        <taxon>ecological metagenomes</taxon>
    </lineage>
</organism>
<name>A0A382GUR2_9ZZZZ</name>
<dbReference type="PROSITE" id="PS51318">
    <property type="entry name" value="TAT"/>
    <property type="match status" value="1"/>
</dbReference>
<feature type="non-terminal residue" evidence="1">
    <location>
        <position position="30"/>
    </location>
</feature>
<evidence type="ECO:0000313" key="1">
    <source>
        <dbReference type="EMBL" id="SVB78820.1"/>
    </source>
</evidence>
<dbReference type="AlphaFoldDB" id="A0A382GUR2"/>